<accession>A0A6A7RV57</accession>
<evidence type="ECO:0000313" key="1">
    <source>
        <dbReference type="EMBL" id="MQM31457.1"/>
    </source>
</evidence>
<dbReference type="AlphaFoldDB" id="A0A6A7RV57"/>
<gene>
    <name evidence="1" type="ORF">CRU78_13415</name>
</gene>
<dbReference type="Proteomes" id="UP000342300">
    <property type="component" value="Unassembled WGS sequence"/>
</dbReference>
<protein>
    <submittedName>
        <fullName evidence="1">Uncharacterized protein</fullName>
    </submittedName>
</protein>
<organism evidence="1 2">
    <name type="scientific">Candidatus Accumulibacter phosphatis</name>
    <dbReference type="NCBI Taxonomy" id="327160"/>
    <lineage>
        <taxon>Bacteria</taxon>
        <taxon>Pseudomonadati</taxon>
        <taxon>Pseudomonadota</taxon>
        <taxon>Betaproteobacteria</taxon>
        <taxon>Candidatus Accumulibacter</taxon>
    </lineage>
</organism>
<evidence type="ECO:0000313" key="2">
    <source>
        <dbReference type="Proteomes" id="UP000342300"/>
    </source>
</evidence>
<reference evidence="1 2" key="1">
    <citation type="submission" date="2017-09" db="EMBL/GenBank/DDBJ databases">
        <title>Metagenomic Analysis Reveals Denitrifying Candidatus Accumulibacter and Flanking Population as a Source of N2O.</title>
        <authorList>
            <person name="Gao H."/>
            <person name="Mao Y."/>
            <person name="Zhao X."/>
            <person name="Liu W.-T."/>
            <person name="Zhang T."/>
            <person name="Wells G."/>
        </authorList>
    </citation>
    <scope>NUCLEOTIDE SEQUENCE [LARGE SCALE GENOMIC DNA]</scope>
    <source>
        <strain evidence="1">CANDO_2_IC</strain>
    </source>
</reference>
<dbReference type="EMBL" id="PDHS01000321">
    <property type="protein sequence ID" value="MQM31457.1"/>
    <property type="molecule type" value="Genomic_DNA"/>
</dbReference>
<proteinExistence type="predicted"/>
<comment type="caution">
    <text evidence="1">The sequence shown here is derived from an EMBL/GenBank/DDBJ whole genome shotgun (WGS) entry which is preliminary data.</text>
</comment>
<dbReference type="PROSITE" id="PS51257">
    <property type="entry name" value="PROKAR_LIPOPROTEIN"/>
    <property type="match status" value="1"/>
</dbReference>
<sequence>MYQQHNKLSRRGHLICKFIQSHNQLLSCGCQLLFQCDQFLFLRCQFLLVNNTLRPLKRIIAGDRPPRIRKQGQRLTEGSLSVGKDVCYKPLPRINMQNPSFHVCIDFLNETAKRILS</sequence>
<name>A0A6A7RV57_9PROT</name>